<keyword evidence="2" id="KW-1185">Reference proteome</keyword>
<dbReference type="Gramene" id="PRQ36859">
    <property type="protein sequence ID" value="PRQ36859"/>
    <property type="gene ID" value="RchiOBHm_Chr4g0396221"/>
</dbReference>
<dbReference type="EMBL" id="PDCK01000042">
    <property type="protein sequence ID" value="PRQ36859.1"/>
    <property type="molecule type" value="Genomic_DNA"/>
</dbReference>
<dbReference type="Proteomes" id="UP000238479">
    <property type="component" value="Chromosome 4"/>
</dbReference>
<comment type="caution">
    <text evidence="1">The sequence shown here is derived from an EMBL/GenBank/DDBJ whole genome shotgun (WGS) entry which is preliminary data.</text>
</comment>
<sequence>MHLDDNGCCFPRFDMQDSGFQLFESNKVDTNLSEDLDEHMEDELTGSIGDMYV</sequence>
<accession>A0A2P6QRP8</accession>
<organism evidence="1 2">
    <name type="scientific">Rosa chinensis</name>
    <name type="common">China rose</name>
    <dbReference type="NCBI Taxonomy" id="74649"/>
    <lineage>
        <taxon>Eukaryota</taxon>
        <taxon>Viridiplantae</taxon>
        <taxon>Streptophyta</taxon>
        <taxon>Embryophyta</taxon>
        <taxon>Tracheophyta</taxon>
        <taxon>Spermatophyta</taxon>
        <taxon>Magnoliopsida</taxon>
        <taxon>eudicotyledons</taxon>
        <taxon>Gunneridae</taxon>
        <taxon>Pentapetalae</taxon>
        <taxon>rosids</taxon>
        <taxon>fabids</taxon>
        <taxon>Rosales</taxon>
        <taxon>Rosaceae</taxon>
        <taxon>Rosoideae</taxon>
        <taxon>Rosoideae incertae sedis</taxon>
        <taxon>Rosa</taxon>
    </lineage>
</organism>
<protein>
    <submittedName>
        <fullName evidence="1">Uncharacterized protein</fullName>
    </submittedName>
</protein>
<evidence type="ECO:0000313" key="2">
    <source>
        <dbReference type="Proteomes" id="UP000238479"/>
    </source>
</evidence>
<dbReference type="AlphaFoldDB" id="A0A2P6QRP8"/>
<name>A0A2P6QRP8_ROSCH</name>
<reference evidence="1 2" key="1">
    <citation type="journal article" date="2018" name="Nat. Genet.">
        <title>The Rosa genome provides new insights in the design of modern roses.</title>
        <authorList>
            <person name="Bendahmane M."/>
        </authorList>
    </citation>
    <scope>NUCLEOTIDE SEQUENCE [LARGE SCALE GENOMIC DNA]</scope>
    <source>
        <strain evidence="2">cv. Old Blush</strain>
    </source>
</reference>
<gene>
    <name evidence="1" type="ORF">RchiOBHm_Chr4g0396221</name>
</gene>
<evidence type="ECO:0000313" key="1">
    <source>
        <dbReference type="EMBL" id="PRQ36859.1"/>
    </source>
</evidence>
<proteinExistence type="predicted"/>